<dbReference type="Pfam" id="PF06224">
    <property type="entry name" value="AlkZ-like"/>
    <property type="match status" value="1"/>
</dbReference>
<protein>
    <recommendedName>
        <fullName evidence="4">Winged helix DNA-binding domain-containing protein</fullName>
    </recommendedName>
</protein>
<proteinExistence type="predicted"/>
<dbReference type="Proteomes" id="UP001195422">
    <property type="component" value="Unassembled WGS sequence"/>
</dbReference>
<dbReference type="InterPro" id="IPR009351">
    <property type="entry name" value="AlkZ-like"/>
</dbReference>
<evidence type="ECO:0008006" key="4">
    <source>
        <dbReference type="Google" id="ProtNLM"/>
    </source>
</evidence>
<feature type="compositionally biased region" description="Low complexity" evidence="1">
    <location>
        <begin position="1"/>
        <end position="15"/>
    </location>
</feature>
<dbReference type="PANTHER" id="PTHR38479:SF2">
    <property type="entry name" value="WINGED HELIX DNA-BINDING DOMAIN-CONTAINING PROTEIN"/>
    <property type="match status" value="1"/>
</dbReference>
<name>A0ABS4XSR0_GLUPR</name>
<evidence type="ECO:0000256" key="1">
    <source>
        <dbReference type="SAM" id="MobiDB-lite"/>
    </source>
</evidence>
<keyword evidence="3" id="KW-1185">Reference proteome</keyword>
<organism evidence="2 3">
    <name type="scientific">Glutamicibacter protophormiae</name>
    <name type="common">Brevibacterium protophormiae</name>
    <dbReference type="NCBI Taxonomy" id="37930"/>
    <lineage>
        <taxon>Bacteria</taxon>
        <taxon>Bacillati</taxon>
        <taxon>Actinomycetota</taxon>
        <taxon>Actinomycetes</taxon>
        <taxon>Micrococcales</taxon>
        <taxon>Micrococcaceae</taxon>
        <taxon>Glutamicibacter</taxon>
    </lineage>
</organism>
<dbReference type="EMBL" id="JAGIOJ010000001">
    <property type="protein sequence ID" value="MBP2399543.1"/>
    <property type="molecule type" value="Genomic_DNA"/>
</dbReference>
<evidence type="ECO:0000313" key="2">
    <source>
        <dbReference type="EMBL" id="MBP2399543.1"/>
    </source>
</evidence>
<sequence length="572" mass="61604">MPPSNPSKALSSSSSNQMRPPAMTPCARRARPMERRRILQLRMANQLLLEPAGSIPAAAERMLALQSQDLAAGRYALAQRSGRKTSRADIDALFTSGALVRSWTMRGTLHICAAGDVRWLVRAARRRTLAAMAPRLREVQIGAADIDAAGELVFGHLKEHGCASRATLFTLLNQHGIPTAAQRGVHLLMCLVMDGLLCLGPIPEGAGLAGQDFMLVDELAAADFEPAEPLQELLRRYLAAHGPASLRDAAWYTGQTLTQLKAAAADLGPQLYGVGLDAHEEELYLLADCPALDARLPNRLPLRLLGHFDEYYLSYADRSLAADAGQHRPGQERHGQALLAALGTGRHPLERRNSADRSDRCGAASAVSGVPGLVAERVLIGARQPGVARNAPAQGLLGLLPALLPARLQLVHIQQAVQVVVLMLHDAGKPAVCLEGDRIAELVEPFHLGVVGALEREIQARDGQAALGVFLGVRDALRNLGQGEPRIDHHAAFRCVVLVRVDVGEHAKSEANLRSRQADAVRRIHGGVHVRYQLAQLVVELRHLHGASMQDGFPIDGDLPNRHVISSFPKSA</sequence>
<accession>A0ABS4XSR0</accession>
<reference evidence="2 3" key="1">
    <citation type="submission" date="2021-03" db="EMBL/GenBank/DDBJ databases">
        <title>Sequencing the genomes of 1000 actinobacteria strains.</title>
        <authorList>
            <person name="Klenk H.-P."/>
        </authorList>
    </citation>
    <scope>NUCLEOTIDE SEQUENCE [LARGE SCALE GENOMIC DNA]</scope>
    <source>
        <strain evidence="2 3">DSM 20168</strain>
    </source>
</reference>
<evidence type="ECO:0000313" key="3">
    <source>
        <dbReference type="Proteomes" id="UP001195422"/>
    </source>
</evidence>
<feature type="region of interest" description="Disordered" evidence="1">
    <location>
        <begin position="1"/>
        <end position="31"/>
    </location>
</feature>
<dbReference type="PANTHER" id="PTHR38479">
    <property type="entry name" value="LMO0824 PROTEIN"/>
    <property type="match status" value="1"/>
</dbReference>
<comment type="caution">
    <text evidence="2">The sequence shown here is derived from an EMBL/GenBank/DDBJ whole genome shotgun (WGS) entry which is preliminary data.</text>
</comment>
<gene>
    <name evidence="2" type="ORF">JOF39_002624</name>
</gene>